<evidence type="ECO:0000256" key="1">
    <source>
        <dbReference type="SAM" id="MobiDB-lite"/>
    </source>
</evidence>
<sequence>MQMVAYLLISSSSVGIEAIRQAETSSPLWKAAIILLSQFQAAFAFSSQQTLQAPHIRRPQFPSSQASRVDQHNEHNAQSQLANPN</sequence>
<gene>
    <name evidence="2" type="ORF">SAY86_029382</name>
</gene>
<dbReference type="EMBL" id="JAXQNO010000006">
    <property type="protein sequence ID" value="KAK4797056.1"/>
    <property type="molecule type" value="Genomic_DNA"/>
</dbReference>
<evidence type="ECO:0000313" key="2">
    <source>
        <dbReference type="EMBL" id="KAK4797056.1"/>
    </source>
</evidence>
<feature type="region of interest" description="Disordered" evidence="1">
    <location>
        <begin position="54"/>
        <end position="85"/>
    </location>
</feature>
<dbReference type="AlphaFoldDB" id="A0AAN7RFZ3"/>
<accession>A0AAN7RFZ3</accession>
<feature type="compositionally biased region" description="Polar residues" evidence="1">
    <location>
        <begin position="76"/>
        <end position="85"/>
    </location>
</feature>
<evidence type="ECO:0000313" key="3">
    <source>
        <dbReference type="Proteomes" id="UP001346149"/>
    </source>
</evidence>
<name>A0AAN7RFZ3_TRANT</name>
<reference evidence="2 3" key="1">
    <citation type="journal article" date="2023" name="Hortic Res">
        <title>Pangenome of water caltrop reveals structural variations and asymmetric subgenome divergence after allopolyploidization.</title>
        <authorList>
            <person name="Zhang X."/>
            <person name="Chen Y."/>
            <person name="Wang L."/>
            <person name="Yuan Y."/>
            <person name="Fang M."/>
            <person name="Shi L."/>
            <person name="Lu R."/>
            <person name="Comes H.P."/>
            <person name="Ma Y."/>
            <person name="Chen Y."/>
            <person name="Huang G."/>
            <person name="Zhou Y."/>
            <person name="Zheng Z."/>
            <person name="Qiu Y."/>
        </authorList>
    </citation>
    <scope>NUCLEOTIDE SEQUENCE [LARGE SCALE GENOMIC DNA]</scope>
    <source>
        <strain evidence="2">F231</strain>
    </source>
</reference>
<comment type="caution">
    <text evidence="2">The sequence shown here is derived from an EMBL/GenBank/DDBJ whole genome shotgun (WGS) entry which is preliminary data.</text>
</comment>
<protein>
    <submittedName>
        <fullName evidence="2">Uncharacterized protein</fullName>
    </submittedName>
</protein>
<keyword evidence="3" id="KW-1185">Reference proteome</keyword>
<dbReference type="Proteomes" id="UP001346149">
    <property type="component" value="Unassembled WGS sequence"/>
</dbReference>
<organism evidence="2 3">
    <name type="scientific">Trapa natans</name>
    <name type="common">Water chestnut</name>
    <dbReference type="NCBI Taxonomy" id="22666"/>
    <lineage>
        <taxon>Eukaryota</taxon>
        <taxon>Viridiplantae</taxon>
        <taxon>Streptophyta</taxon>
        <taxon>Embryophyta</taxon>
        <taxon>Tracheophyta</taxon>
        <taxon>Spermatophyta</taxon>
        <taxon>Magnoliopsida</taxon>
        <taxon>eudicotyledons</taxon>
        <taxon>Gunneridae</taxon>
        <taxon>Pentapetalae</taxon>
        <taxon>rosids</taxon>
        <taxon>malvids</taxon>
        <taxon>Myrtales</taxon>
        <taxon>Lythraceae</taxon>
        <taxon>Trapa</taxon>
    </lineage>
</organism>
<proteinExistence type="predicted"/>